<dbReference type="InterPro" id="IPR001509">
    <property type="entry name" value="Epimerase_deHydtase"/>
</dbReference>
<keyword evidence="2" id="KW-0119">Carbohydrate metabolism</keyword>
<evidence type="ECO:0000256" key="2">
    <source>
        <dbReference type="ARBA" id="ARBA00023277"/>
    </source>
</evidence>
<dbReference type="Gene3D" id="3.90.25.10">
    <property type="entry name" value="UDP-galactose 4-epimerase, domain 1"/>
    <property type="match status" value="1"/>
</dbReference>
<proteinExistence type="predicted"/>
<gene>
    <name evidence="4" type="ORF">CPAG_08742</name>
</gene>
<dbReference type="OrthoDB" id="16464at2759"/>
<accession>A0A0J6FPZ2</accession>
<dbReference type="VEuPathDB" id="FungiDB:CPAG_08742"/>
<dbReference type="EMBL" id="DS268114">
    <property type="protein sequence ID" value="KMM72448.1"/>
    <property type="molecule type" value="Genomic_DNA"/>
</dbReference>
<dbReference type="AlphaFoldDB" id="A0A0J6FPZ2"/>
<dbReference type="SUPFAM" id="SSF51735">
    <property type="entry name" value="NAD(P)-binding Rossmann-fold domains"/>
    <property type="match status" value="1"/>
</dbReference>
<evidence type="ECO:0000259" key="3">
    <source>
        <dbReference type="Pfam" id="PF01370"/>
    </source>
</evidence>
<keyword evidence="1" id="KW-0521">NADP</keyword>
<evidence type="ECO:0000313" key="5">
    <source>
        <dbReference type="Proteomes" id="UP000054567"/>
    </source>
</evidence>
<organism evidence="4 5">
    <name type="scientific">Coccidioides posadasii RMSCC 3488</name>
    <dbReference type="NCBI Taxonomy" id="454284"/>
    <lineage>
        <taxon>Eukaryota</taxon>
        <taxon>Fungi</taxon>
        <taxon>Dikarya</taxon>
        <taxon>Ascomycota</taxon>
        <taxon>Pezizomycotina</taxon>
        <taxon>Eurotiomycetes</taxon>
        <taxon>Eurotiomycetidae</taxon>
        <taxon>Onygenales</taxon>
        <taxon>Onygenaceae</taxon>
        <taxon>Coccidioides</taxon>
    </lineage>
</organism>
<dbReference type="CDD" id="cd05238">
    <property type="entry name" value="Gne_like_SDR_e"/>
    <property type="match status" value="1"/>
</dbReference>
<reference evidence="5" key="2">
    <citation type="journal article" date="2009" name="Genome Res.">
        <title>Comparative genomic analyses of the human fungal pathogens Coccidioides and their relatives.</title>
        <authorList>
            <person name="Sharpton T.J."/>
            <person name="Stajich J.E."/>
            <person name="Rounsley S.D."/>
            <person name="Gardner M.J."/>
            <person name="Wortman J.R."/>
            <person name="Jordar V.S."/>
            <person name="Maiti R."/>
            <person name="Kodira C.D."/>
            <person name="Neafsey D.E."/>
            <person name="Zeng Q."/>
            <person name="Hung C.-Y."/>
            <person name="McMahan C."/>
            <person name="Muszewska A."/>
            <person name="Grynberg M."/>
            <person name="Mandel M.A."/>
            <person name="Kellner E.M."/>
            <person name="Barker B.M."/>
            <person name="Galgiani J.N."/>
            <person name="Orbach M.J."/>
            <person name="Kirkland T.N."/>
            <person name="Cole G.T."/>
            <person name="Henn M.R."/>
            <person name="Birren B.W."/>
            <person name="Taylor J.W."/>
        </authorList>
    </citation>
    <scope>NUCLEOTIDE SEQUENCE [LARGE SCALE GENOMIC DNA]</scope>
    <source>
        <strain evidence="5">RMSCC 3488</strain>
    </source>
</reference>
<dbReference type="PANTHER" id="PTHR43103:SF3">
    <property type="entry name" value="ADP-L-GLYCERO-D-MANNO-HEPTOSE-6-EPIMERASE"/>
    <property type="match status" value="1"/>
</dbReference>
<feature type="domain" description="NAD-dependent epimerase/dehydratase" evidence="3">
    <location>
        <begin position="3"/>
        <end position="210"/>
    </location>
</feature>
<dbReference type="Gene3D" id="3.40.50.720">
    <property type="entry name" value="NAD(P)-binding Rossmann-like Domain"/>
    <property type="match status" value="1"/>
</dbReference>
<dbReference type="NCBIfam" id="NF043036">
    <property type="entry name" value="ErythonDh"/>
    <property type="match status" value="1"/>
</dbReference>
<evidence type="ECO:0000313" key="4">
    <source>
        <dbReference type="EMBL" id="KMM72448.1"/>
    </source>
</evidence>
<sequence length="322" mass="35243">MSILITGAAGFIGQELTTALLKSAPSSTRLTITDVTTPIIPVSAQEHASQVKSVKADLTSRSAVDGLISKSAAYDVVYLVHGIMSSASEADFDLGMSVNFFATHYILDRLRHTMPGVKVVFTSTLAVHGPTAAGFIINERNLPQIPTSSYGTQKMVVELLINDYSRRGFIDGRSVRLPTVTVRAGKPTQAASSFASGIIREPLNGKRSILPVKRDTELWICSPYTVVENLILAKDIPKEAFGDSRSVNLPGVKVTVQEMLDVLEELAGKERRELVEENYDPAIDRIVSGWSPNFDTSWAKSLGFKEDMPFIHNVKRYIRDTS</sequence>
<reference evidence="5" key="3">
    <citation type="journal article" date="2010" name="Genome Res.">
        <title>Population genomic sequencing of Coccidioides fungi reveals recent hybridization and transposon control.</title>
        <authorList>
            <person name="Neafsey D.E."/>
            <person name="Barker B.M."/>
            <person name="Sharpton T.J."/>
            <person name="Stajich J.E."/>
            <person name="Park D.J."/>
            <person name="Whiston E."/>
            <person name="Hung C.-Y."/>
            <person name="McMahan C."/>
            <person name="White J."/>
            <person name="Sykes S."/>
            <person name="Heiman D."/>
            <person name="Young S."/>
            <person name="Zeng Q."/>
            <person name="Abouelleil A."/>
            <person name="Aftuck L."/>
            <person name="Bessette D."/>
            <person name="Brown A."/>
            <person name="FitzGerald M."/>
            <person name="Lui A."/>
            <person name="Macdonald J.P."/>
            <person name="Priest M."/>
            <person name="Orbach M.J."/>
            <person name="Galgiani J.N."/>
            <person name="Kirkland T.N."/>
            <person name="Cole G.T."/>
            <person name="Birren B.W."/>
            <person name="Henn M.R."/>
            <person name="Taylor J.W."/>
            <person name="Rounsley S.D."/>
        </authorList>
    </citation>
    <scope>NUCLEOTIDE SEQUENCE [LARGE SCALE GENOMIC DNA]</scope>
    <source>
        <strain evidence="5">RMSCC 3488</strain>
    </source>
</reference>
<dbReference type="GO" id="GO:0016491">
    <property type="term" value="F:oxidoreductase activity"/>
    <property type="evidence" value="ECO:0007669"/>
    <property type="project" value="InterPro"/>
</dbReference>
<dbReference type="InterPro" id="IPR036291">
    <property type="entry name" value="NAD(P)-bd_dom_sf"/>
</dbReference>
<dbReference type="Pfam" id="PF01370">
    <property type="entry name" value="Epimerase"/>
    <property type="match status" value="1"/>
</dbReference>
<dbReference type="InterPro" id="IPR050005">
    <property type="entry name" value="DenD"/>
</dbReference>
<dbReference type="Proteomes" id="UP000054567">
    <property type="component" value="Unassembled WGS sequence"/>
</dbReference>
<dbReference type="PANTHER" id="PTHR43103">
    <property type="entry name" value="NUCLEOSIDE-DIPHOSPHATE-SUGAR EPIMERASE"/>
    <property type="match status" value="1"/>
</dbReference>
<protein>
    <submittedName>
        <fullName evidence="4">NAD-dependent epimerase</fullName>
    </submittedName>
</protein>
<name>A0A0J6FPZ2_COCPO</name>
<reference evidence="4 5" key="1">
    <citation type="submission" date="2007-06" db="EMBL/GenBank/DDBJ databases">
        <title>The Genome Sequence of Coccidioides posadasii RMSCC_3488.</title>
        <authorList>
            <consortium name="Coccidioides Genome Resources Consortium"/>
            <consortium name="The Broad Institute Genome Sequencing Platform"/>
            <person name="Henn M.R."/>
            <person name="Sykes S."/>
            <person name="Young S."/>
            <person name="Jaffe D."/>
            <person name="Berlin A."/>
            <person name="Alvarez P."/>
            <person name="Butler J."/>
            <person name="Gnerre S."/>
            <person name="Grabherr M."/>
            <person name="Mauceli E."/>
            <person name="Brockman W."/>
            <person name="Kodira C."/>
            <person name="Alvarado L."/>
            <person name="Zeng Q."/>
            <person name="Crawford M."/>
            <person name="Antoine C."/>
            <person name="Devon K."/>
            <person name="Galgiani J."/>
            <person name="Orsborn K."/>
            <person name="Lewis M.L."/>
            <person name="Nusbaum C."/>
            <person name="Galagan J."/>
            <person name="Birren B."/>
        </authorList>
    </citation>
    <scope>NUCLEOTIDE SEQUENCE [LARGE SCALE GENOMIC DNA]</scope>
    <source>
        <strain evidence="4 5">RMSCC 3488</strain>
    </source>
</reference>
<evidence type="ECO:0000256" key="1">
    <source>
        <dbReference type="ARBA" id="ARBA00022857"/>
    </source>
</evidence>